<evidence type="ECO:0000256" key="1">
    <source>
        <dbReference type="SAM" id="MobiDB-lite"/>
    </source>
</evidence>
<dbReference type="OrthoDB" id="5241668at2"/>
<protein>
    <recommendedName>
        <fullName evidence="2">DUF4350 domain-containing protein</fullName>
    </recommendedName>
</protein>
<name>A0A0W8IH40_9MICO</name>
<proteinExistence type="predicted"/>
<evidence type="ECO:0000313" key="3">
    <source>
        <dbReference type="EMBL" id="KUG59309.1"/>
    </source>
</evidence>
<reference evidence="3 4" key="1">
    <citation type="submission" date="2015-12" db="EMBL/GenBank/DDBJ databases">
        <title>Serinicoccus chungangenesis strain CD08_5 genome sequencing and assembly.</title>
        <authorList>
            <person name="Chander A.M."/>
            <person name="Kaur G."/>
            <person name="Nair G.R."/>
            <person name="Dhawan D.K."/>
            <person name="Kochhar R.K."/>
            <person name="Mayilraj S."/>
            <person name="Bhadada S.K."/>
        </authorList>
    </citation>
    <scope>NUCLEOTIDE SEQUENCE [LARGE SCALE GENOMIC DNA]</scope>
    <source>
        <strain evidence="3 4">CD08_5</strain>
    </source>
</reference>
<comment type="caution">
    <text evidence="3">The sequence shown here is derived from an EMBL/GenBank/DDBJ whole genome shotgun (WGS) entry which is preliminary data.</text>
</comment>
<feature type="region of interest" description="Disordered" evidence="1">
    <location>
        <begin position="381"/>
        <end position="420"/>
    </location>
</feature>
<gene>
    <name evidence="3" type="ORF">AVL62_06415</name>
</gene>
<dbReference type="InterPro" id="IPR025646">
    <property type="entry name" value="DUF4350"/>
</dbReference>
<sequence>MRVLRRWAPWVLLVLVVAVVAALLSTPRSGEPLSPANNGPDGAQALAEVLRQEGVDVEIVAGTARLDPSSLGPGTTVLLPHTRYLGPEAGPDLVARLADLDQLVVLADGTGGTGASLGLDVEESWGAGIPVVADCSVGFAREGDQLVGWDVLLSAGSQDRPATTACFPPGAGHNLGGAREGAVLVLEEDGSRPRTVLAGIGPTWTNARITEGANAAVALRLLGGSERLVWVQPQPSDLGLEATGSLWDVLPRSLTPALWVLGGGVLALALWRGRRLGAVVTEPLPAVVRSTETTMSRARLYHQAHDSRHAARAVQAGARRRLAPHLGLPTTTGADRLVEVVSTVSGRPLDQVRHLLLEPVAAGDDAGLLALVREVHALEDQLRRPGRPVATHPTDYPDPGGSAPAAQRPGTSTSTAERTR</sequence>
<dbReference type="Proteomes" id="UP000054837">
    <property type="component" value="Unassembled WGS sequence"/>
</dbReference>
<dbReference type="Pfam" id="PF14258">
    <property type="entry name" value="DUF4350"/>
    <property type="match status" value="1"/>
</dbReference>
<feature type="compositionally biased region" description="Polar residues" evidence="1">
    <location>
        <begin position="409"/>
        <end position="420"/>
    </location>
</feature>
<dbReference type="EMBL" id="LQBL01000002">
    <property type="protein sequence ID" value="KUG59309.1"/>
    <property type="molecule type" value="Genomic_DNA"/>
</dbReference>
<keyword evidence="4" id="KW-1185">Reference proteome</keyword>
<organism evidence="3 4">
    <name type="scientific">Serinicoccus chungangensis</name>
    <dbReference type="NCBI Taxonomy" id="767452"/>
    <lineage>
        <taxon>Bacteria</taxon>
        <taxon>Bacillati</taxon>
        <taxon>Actinomycetota</taxon>
        <taxon>Actinomycetes</taxon>
        <taxon>Micrococcales</taxon>
        <taxon>Ornithinimicrobiaceae</taxon>
        <taxon>Serinicoccus</taxon>
    </lineage>
</organism>
<evidence type="ECO:0000259" key="2">
    <source>
        <dbReference type="Pfam" id="PF14258"/>
    </source>
</evidence>
<feature type="domain" description="DUF4350" evidence="2">
    <location>
        <begin position="36"/>
        <end position="222"/>
    </location>
</feature>
<dbReference type="AlphaFoldDB" id="A0A0W8IH40"/>
<evidence type="ECO:0000313" key="4">
    <source>
        <dbReference type="Proteomes" id="UP000054837"/>
    </source>
</evidence>
<dbReference type="STRING" id="767452.AVL62_06415"/>
<dbReference type="RefSeq" id="WP_058889784.1">
    <property type="nucleotide sequence ID" value="NZ_LQBL01000002.1"/>
</dbReference>
<accession>A0A0W8IH40</accession>